<sequence>MKRNVRFFKFLKKEGFWLSVIIIFGVVMIGLVGCWFIENYKRNELTEKRKEEIQPYLNNFKSKEYEVIKFSNPELYKGYISDLSFEETSKKFGYIAKDNELKNLYDTEIQYLDPDGVLHTSSEAVFVKYDGNISKPKLVITIVPESHLTKEMNKYVNPTLYIPKQ</sequence>
<comment type="caution">
    <text evidence="2">The sequence shown here is derived from an EMBL/GenBank/DDBJ whole genome shotgun (WGS) entry which is preliminary data.</text>
</comment>
<reference evidence="3" key="1">
    <citation type="submission" date="2012-12" db="EMBL/GenBank/DDBJ databases">
        <title>The genome sequence of Bacillus cereus VD146.</title>
        <authorList>
            <consortium name="The Broad Institute Genome Sequencing Platform"/>
            <consortium name="The Broad Institute Genome Sequencing Center for Infectious Disease"/>
            <person name="Feldgarden M."/>
            <person name="Van der Auwera G.A."/>
            <person name="Mahillon J."/>
            <person name="Duprez V."/>
            <person name="Timmery S."/>
            <person name="Mattelet C."/>
            <person name="Dierick K."/>
            <person name="Sun M."/>
            <person name="Yu Z."/>
            <person name="Zhu L."/>
            <person name="Hu X."/>
            <person name="Shank E.B."/>
            <person name="Swiecicka I."/>
            <person name="Hansen B.M."/>
            <person name="Andrup L."/>
            <person name="Walker B."/>
            <person name="Young S.K."/>
            <person name="Zeng Q."/>
            <person name="Gargeya S."/>
            <person name="Fitzgerald M."/>
            <person name="Haas B."/>
            <person name="Abouelleil A."/>
            <person name="Alvarado L."/>
            <person name="Arachchi H.M."/>
            <person name="Berlin A.M."/>
            <person name="Chapman S.B."/>
            <person name="Dewar J."/>
            <person name="Goldberg J."/>
            <person name="Griggs A."/>
            <person name="Gujja S."/>
            <person name="Hansen M."/>
            <person name="Howarth C."/>
            <person name="Imamovic A."/>
            <person name="Larimer J."/>
            <person name="McCowan C."/>
            <person name="Murphy C."/>
            <person name="Neiman D."/>
            <person name="Pearson M."/>
            <person name="Priest M."/>
            <person name="Roberts A."/>
            <person name="Saif S."/>
            <person name="Shea T."/>
            <person name="Sisk P."/>
            <person name="Sykes S."/>
            <person name="Wortman J."/>
            <person name="Nusbaum C."/>
            <person name="Birren B."/>
        </authorList>
    </citation>
    <scope>NUCLEOTIDE SEQUENCE [LARGE SCALE GENOMIC DNA]</scope>
    <source>
        <strain evidence="3">VD146</strain>
    </source>
</reference>
<evidence type="ECO:0008006" key="4">
    <source>
        <dbReference type="Google" id="ProtNLM"/>
    </source>
</evidence>
<name>R8MDS1_BACCX</name>
<feature type="transmembrane region" description="Helical" evidence="1">
    <location>
        <begin position="16"/>
        <end position="37"/>
    </location>
</feature>
<gene>
    <name evidence="2" type="ORF">IK1_05822</name>
</gene>
<dbReference type="AlphaFoldDB" id="R8MDS1"/>
<protein>
    <recommendedName>
        <fullName evidence="4">Lipoprotein</fullName>
    </recommendedName>
</protein>
<accession>R8MDS1</accession>
<keyword evidence="1" id="KW-1133">Transmembrane helix</keyword>
<evidence type="ECO:0000256" key="1">
    <source>
        <dbReference type="SAM" id="Phobius"/>
    </source>
</evidence>
<dbReference type="HOGENOM" id="CLU_1607521_0_0_9"/>
<dbReference type="EMBL" id="AHFE01000075">
    <property type="protein sequence ID" value="EOP32286.1"/>
    <property type="molecule type" value="Genomic_DNA"/>
</dbReference>
<dbReference type="RefSeq" id="WP_016121270.1">
    <property type="nucleotide sequence ID" value="NZ_KB976684.1"/>
</dbReference>
<dbReference type="PROSITE" id="PS51257">
    <property type="entry name" value="PROKAR_LIPOPROTEIN"/>
    <property type="match status" value="1"/>
</dbReference>
<evidence type="ECO:0000313" key="2">
    <source>
        <dbReference type="EMBL" id="EOP32286.1"/>
    </source>
</evidence>
<keyword evidence="1" id="KW-0812">Transmembrane</keyword>
<dbReference type="Proteomes" id="UP000014020">
    <property type="component" value="Unassembled WGS sequence"/>
</dbReference>
<evidence type="ECO:0000313" key="3">
    <source>
        <dbReference type="Proteomes" id="UP000014020"/>
    </source>
</evidence>
<keyword evidence="1" id="KW-0472">Membrane</keyword>
<organism evidence="2 3">
    <name type="scientific">Bacillus cereus (strain VD146)</name>
    <dbReference type="NCBI Taxonomy" id="1053236"/>
    <lineage>
        <taxon>Bacteria</taxon>
        <taxon>Bacillati</taxon>
        <taxon>Bacillota</taxon>
        <taxon>Bacilli</taxon>
        <taxon>Bacillales</taxon>
        <taxon>Bacillaceae</taxon>
        <taxon>Bacillus</taxon>
        <taxon>Bacillus cereus group</taxon>
    </lineage>
</organism>
<proteinExistence type="predicted"/>
<dbReference type="PATRIC" id="fig|1053236.3.peg.6185"/>